<keyword evidence="3 6" id="KW-0964">Secreted</keyword>
<dbReference type="GO" id="GO:0005576">
    <property type="term" value="C:extracellular region"/>
    <property type="evidence" value="ECO:0007669"/>
    <property type="project" value="UniProtKB-SubCell"/>
</dbReference>
<keyword evidence="9" id="KW-1185">Reference proteome</keyword>
<dbReference type="Proteomes" id="UP000794436">
    <property type="component" value="Unassembled WGS sequence"/>
</dbReference>
<evidence type="ECO:0000313" key="8">
    <source>
        <dbReference type="EMBL" id="TMW67622.1"/>
    </source>
</evidence>
<evidence type="ECO:0000256" key="2">
    <source>
        <dbReference type="ARBA" id="ARBA00009544"/>
    </source>
</evidence>
<keyword evidence="7" id="KW-0732">Signal</keyword>
<dbReference type="Gene3D" id="1.10.239.10">
    <property type="entry name" value="Elicitin domain"/>
    <property type="match status" value="1"/>
</dbReference>
<comment type="similarity">
    <text evidence="2 6">Belongs to the elicitin family.</text>
</comment>
<dbReference type="GO" id="GO:0052040">
    <property type="term" value="P:symbiont-mediated perturbation of host programmed cell death"/>
    <property type="evidence" value="ECO:0007669"/>
    <property type="project" value="UniProtKB-UniRule"/>
</dbReference>
<comment type="caution">
    <text evidence="8">The sequence shown here is derived from an EMBL/GenBank/DDBJ whole genome shotgun (WGS) entry which is preliminary data.</text>
</comment>
<keyword evidence="4 6" id="KW-0928">Hypersensitive response elicitation</keyword>
<evidence type="ECO:0000256" key="1">
    <source>
        <dbReference type="ARBA" id="ARBA00004613"/>
    </source>
</evidence>
<feature type="chain" id="PRO_5035461487" description="Elicitin" evidence="7">
    <location>
        <begin position="17"/>
        <end position="185"/>
    </location>
</feature>
<dbReference type="InterPro" id="IPR002200">
    <property type="entry name" value="Elicitin"/>
</dbReference>
<dbReference type="SUPFAM" id="SSF48647">
    <property type="entry name" value="Fungal elicitin"/>
    <property type="match status" value="1"/>
</dbReference>
<accession>A0A8K1FQ65</accession>
<evidence type="ECO:0000256" key="6">
    <source>
        <dbReference type="RuleBase" id="RU368111"/>
    </source>
</evidence>
<feature type="signal peptide" evidence="7">
    <location>
        <begin position="1"/>
        <end position="16"/>
    </location>
</feature>
<protein>
    <recommendedName>
        <fullName evidence="6">Elicitin</fullName>
    </recommendedName>
</protein>
<evidence type="ECO:0000256" key="5">
    <source>
        <dbReference type="ARBA" id="ARBA00023157"/>
    </source>
</evidence>
<proteinExistence type="inferred from homology"/>
<evidence type="ECO:0000256" key="4">
    <source>
        <dbReference type="ARBA" id="ARBA00022978"/>
    </source>
</evidence>
<dbReference type="AlphaFoldDB" id="A0A8K1FQ65"/>
<dbReference type="EMBL" id="SPLM01000004">
    <property type="protein sequence ID" value="TMW67622.1"/>
    <property type="molecule type" value="Genomic_DNA"/>
</dbReference>
<dbReference type="InterPro" id="IPR036470">
    <property type="entry name" value="Elicitin_sf"/>
</dbReference>
<sequence>MVRLLPLALMPAVAVAAQNLPICDLSKLEPLVNDTDFEVCPSKSGLVFPPPTKPTDADLATVCRVPECVALVQKVMALDFGECLIGSLRLEADLLIPLGNKCVIETKTPGPDANLTSSVIVDVEGELVTGSASGISLDASGSKENDDENATHDAVTIPAATDGASTLVHTVMTSAVAMVLLVACV</sequence>
<dbReference type="OrthoDB" id="127477at2759"/>
<evidence type="ECO:0000256" key="7">
    <source>
        <dbReference type="SAM" id="SignalP"/>
    </source>
</evidence>
<comment type="function">
    <text evidence="6">Induces local and distal defense responses (incompatible hypersensitive reaction) in plants from the solanaceae and cruciferae families. Elicits leaf necrosis and causes the accumulation of pathogenesis-related proteins. Might interact with the lipidic molecules of the plasma membrane.</text>
</comment>
<reference evidence="8" key="1">
    <citation type="submission" date="2019-03" db="EMBL/GenBank/DDBJ databases">
        <title>Long read genome sequence of the mycoparasitic Pythium oligandrum ATCC 38472 isolated from sugarbeet rhizosphere.</title>
        <authorList>
            <person name="Gaulin E."/>
        </authorList>
    </citation>
    <scope>NUCLEOTIDE SEQUENCE</scope>
    <source>
        <strain evidence="8">ATCC 38472_TT</strain>
    </source>
</reference>
<evidence type="ECO:0000256" key="3">
    <source>
        <dbReference type="ARBA" id="ARBA00022525"/>
    </source>
</evidence>
<evidence type="ECO:0000313" key="9">
    <source>
        <dbReference type="Proteomes" id="UP000794436"/>
    </source>
</evidence>
<comment type="subcellular location">
    <subcellularLocation>
        <location evidence="1 6">Secreted</location>
    </subcellularLocation>
</comment>
<dbReference type="SMART" id="SM01187">
    <property type="entry name" value="Elicitin"/>
    <property type="match status" value="1"/>
</dbReference>
<gene>
    <name evidence="8" type="ORF">Poli38472_011242</name>
</gene>
<organism evidence="8 9">
    <name type="scientific">Pythium oligandrum</name>
    <name type="common">Mycoparasitic fungus</name>
    <dbReference type="NCBI Taxonomy" id="41045"/>
    <lineage>
        <taxon>Eukaryota</taxon>
        <taxon>Sar</taxon>
        <taxon>Stramenopiles</taxon>
        <taxon>Oomycota</taxon>
        <taxon>Peronosporomycetes</taxon>
        <taxon>Pythiales</taxon>
        <taxon>Pythiaceae</taxon>
        <taxon>Pythium</taxon>
    </lineage>
</organism>
<keyword evidence="5 6" id="KW-1015">Disulfide bond</keyword>
<dbReference type="Pfam" id="PF00964">
    <property type="entry name" value="Elicitin"/>
    <property type="match status" value="1"/>
</dbReference>
<name>A0A8K1FQ65_PYTOL</name>